<gene>
    <name evidence="2" type="ORF">DSM104443_00549</name>
</gene>
<keyword evidence="1" id="KW-0732">Signal</keyword>
<feature type="signal peptide" evidence="1">
    <location>
        <begin position="1"/>
        <end position="21"/>
    </location>
</feature>
<protein>
    <submittedName>
        <fullName evidence="2">Uncharacterized protein</fullName>
    </submittedName>
</protein>
<dbReference type="KEGG" id="uru:DSM104443_00549"/>
<evidence type="ECO:0000256" key="1">
    <source>
        <dbReference type="SAM" id="SignalP"/>
    </source>
</evidence>
<dbReference type="EMBL" id="CP053069">
    <property type="protein sequence ID" value="QJR09505.1"/>
    <property type="molecule type" value="Genomic_DNA"/>
</dbReference>
<dbReference type="Proteomes" id="UP000501534">
    <property type="component" value="Chromosome"/>
</dbReference>
<evidence type="ECO:0000313" key="2">
    <source>
        <dbReference type="EMBL" id="QJR09505.1"/>
    </source>
</evidence>
<feature type="chain" id="PRO_5026702422" evidence="1">
    <location>
        <begin position="22"/>
        <end position="171"/>
    </location>
</feature>
<keyword evidence="3" id="KW-1185">Reference proteome</keyword>
<accession>A0A6M4GR18</accession>
<dbReference type="RefSeq" id="WP_171089263.1">
    <property type="nucleotide sequence ID" value="NZ_CP053069.1"/>
</dbReference>
<dbReference type="AlphaFoldDB" id="A0A6M4GR18"/>
<sequence length="171" mass="17891">MTLVKLATLAIATLFAPLCGAGELVIDVSSPDVTITVPNVPAMKMERHPMSATQPHARLLGSEGSYTVSVLMPTADAGMSALECASSTIGALSKRPGVPPQAQIYKARINAQTFIAIYAAPASGAVLLHAHLVSAAAGTHCVEVHVSKVSMSQDDLKPWFKDWDKANISAK</sequence>
<evidence type="ECO:0000313" key="3">
    <source>
        <dbReference type="Proteomes" id="UP000501534"/>
    </source>
</evidence>
<proteinExistence type="predicted"/>
<name>A0A6M4GR18_9PROT</name>
<reference evidence="2 3" key="1">
    <citation type="submission" date="2020-04" db="EMBL/GenBank/DDBJ databases">
        <title>Usitatibacter rugosus gen. nov., sp. nov. and Usitatibacter palustris sp. nov., novel members of Usitatibacteraceae fam. nov. within the order Nitrosomonadales isolated from soil.</title>
        <authorList>
            <person name="Huber K.J."/>
            <person name="Neumann-Schaal M."/>
            <person name="Geppert A."/>
            <person name="Luckner M."/>
            <person name="Wanner G."/>
            <person name="Overmann J."/>
        </authorList>
    </citation>
    <scope>NUCLEOTIDE SEQUENCE [LARGE SCALE GENOMIC DNA]</scope>
    <source>
        <strain evidence="2 3">0125_3</strain>
    </source>
</reference>
<organism evidence="2 3">
    <name type="scientific">Usitatibacter rugosus</name>
    <dbReference type="NCBI Taxonomy" id="2732067"/>
    <lineage>
        <taxon>Bacteria</taxon>
        <taxon>Pseudomonadati</taxon>
        <taxon>Pseudomonadota</taxon>
        <taxon>Betaproteobacteria</taxon>
        <taxon>Nitrosomonadales</taxon>
        <taxon>Usitatibacteraceae</taxon>
        <taxon>Usitatibacter</taxon>
    </lineage>
</organism>